<dbReference type="EMBL" id="OCNJ01000001">
    <property type="protein sequence ID" value="SOD90843.1"/>
    <property type="molecule type" value="Genomic_DNA"/>
</dbReference>
<feature type="transmembrane region" description="Helical" evidence="10">
    <location>
        <begin position="279"/>
        <end position="304"/>
    </location>
</feature>
<dbReference type="GO" id="GO:0015297">
    <property type="term" value="F:antiporter activity"/>
    <property type="evidence" value="ECO:0007669"/>
    <property type="project" value="UniProtKB-KW"/>
</dbReference>
<evidence type="ECO:0000256" key="1">
    <source>
        <dbReference type="ARBA" id="ARBA00004429"/>
    </source>
</evidence>
<dbReference type="NCBIfam" id="TIGR00797">
    <property type="entry name" value="matE"/>
    <property type="match status" value="1"/>
</dbReference>
<reference evidence="11 12" key="1">
    <citation type="submission" date="2017-09" db="EMBL/GenBank/DDBJ databases">
        <authorList>
            <person name="Ehlers B."/>
            <person name="Leendertz F.H."/>
        </authorList>
    </citation>
    <scope>NUCLEOTIDE SEQUENCE [LARGE SCALE GENOMIC DNA]</scope>
    <source>
        <strain evidence="11 12">USBA 140</strain>
    </source>
</reference>
<evidence type="ECO:0000256" key="4">
    <source>
        <dbReference type="ARBA" id="ARBA00022475"/>
    </source>
</evidence>
<dbReference type="InterPro" id="IPR050222">
    <property type="entry name" value="MATE_MdtK"/>
</dbReference>
<organism evidence="11 12">
    <name type="scientific">Caenispirillum bisanense</name>
    <dbReference type="NCBI Taxonomy" id="414052"/>
    <lineage>
        <taxon>Bacteria</taxon>
        <taxon>Pseudomonadati</taxon>
        <taxon>Pseudomonadota</taxon>
        <taxon>Alphaproteobacteria</taxon>
        <taxon>Rhodospirillales</taxon>
        <taxon>Novispirillaceae</taxon>
        <taxon>Caenispirillum</taxon>
    </lineage>
</organism>
<dbReference type="GO" id="GO:0006811">
    <property type="term" value="P:monoatomic ion transport"/>
    <property type="evidence" value="ECO:0007669"/>
    <property type="project" value="UniProtKB-KW"/>
</dbReference>
<dbReference type="InterPro" id="IPR048279">
    <property type="entry name" value="MdtK-like"/>
</dbReference>
<dbReference type="CDD" id="cd13131">
    <property type="entry name" value="MATE_NorM_like"/>
    <property type="match status" value="1"/>
</dbReference>
<evidence type="ECO:0000256" key="5">
    <source>
        <dbReference type="ARBA" id="ARBA00022692"/>
    </source>
</evidence>
<dbReference type="PANTHER" id="PTHR43298">
    <property type="entry name" value="MULTIDRUG RESISTANCE PROTEIN NORM-RELATED"/>
    <property type="match status" value="1"/>
</dbReference>
<proteinExistence type="predicted"/>
<feature type="transmembrane region" description="Helical" evidence="10">
    <location>
        <begin position="94"/>
        <end position="116"/>
    </location>
</feature>
<feature type="transmembrane region" description="Helical" evidence="10">
    <location>
        <begin position="393"/>
        <end position="415"/>
    </location>
</feature>
<dbReference type="PANTHER" id="PTHR43298:SF2">
    <property type="entry name" value="FMN_FAD EXPORTER YEEO-RELATED"/>
    <property type="match status" value="1"/>
</dbReference>
<name>A0A286G5R7_9PROT</name>
<evidence type="ECO:0000256" key="2">
    <source>
        <dbReference type="ARBA" id="ARBA00022448"/>
    </source>
</evidence>
<keyword evidence="2" id="KW-0813">Transport</keyword>
<keyword evidence="6 10" id="KW-1133">Transmembrane helix</keyword>
<keyword evidence="5 10" id="KW-0812">Transmembrane</keyword>
<evidence type="ECO:0000313" key="11">
    <source>
        <dbReference type="EMBL" id="SOD90843.1"/>
    </source>
</evidence>
<keyword evidence="12" id="KW-1185">Reference proteome</keyword>
<feature type="transmembrane region" description="Helical" evidence="10">
    <location>
        <begin position="128"/>
        <end position="147"/>
    </location>
</feature>
<sequence>MPTPAWRGELKETLRLGLPLALTQLAQIALETTDVMMMGHLGPEALAAGSLGLNLFFAALLMGVGVTAAVSPLVAQALGRRDPREARRAYRQGLWVAVAIGLPGMALLWNAESILLALEQPAGPAADAGIYLFWVSFALIPILWCMVNRSLLAAFGRTSMVLAVSIAAIGVNVVLNYALMFGHWGAPRMELAGAGLATSIVAALQALVLFVHVTRARRVRLLRPLARLWRPDWASFFAILRIGFPIGLTMVMEMGMFATAALLMGLISTDALAANQIAIQLASVTFMVPLGLAQAAAVRVGLAVGRGDPASVLRAWQAALVGGLGFMSVAAAVFWFLPHWLVDVFLTDEAAGGPVAALAVSFLAVAACFQLADATQVITSGALRGLKDTRGPMVIALTGFWAVGVPAGVLLAFGLDLGGIGIWWGLLSGLMVVAALLSLRFLNRARKLQVE</sequence>
<dbReference type="PIRSF" id="PIRSF006603">
    <property type="entry name" value="DinF"/>
    <property type="match status" value="1"/>
</dbReference>
<evidence type="ECO:0000256" key="6">
    <source>
        <dbReference type="ARBA" id="ARBA00022989"/>
    </source>
</evidence>
<keyword evidence="8 10" id="KW-0472">Membrane</keyword>
<feature type="transmembrane region" description="Helical" evidence="10">
    <location>
        <begin position="45"/>
        <end position="74"/>
    </location>
</feature>
<accession>A0A286G5R7</accession>
<evidence type="ECO:0000256" key="3">
    <source>
        <dbReference type="ARBA" id="ARBA00022449"/>
    </source>
</evidence>
<keyword evidence="7" id="KW-0406">Ion transport</keyword>
<evidence type="ECO:0000256" key="10">
    <source>
        <dbReference type="SAM" id="Phobius"/>
    </source>
</evidence>
<feature type="transmembrane region" description="Helical" evidence="10">
    <location>
        <begin position="234"/>
        <end position="267"/>
    </location>
</feature>
<dbReference type="OrthoDB" id="9780160at2"/>
<protein>
    <recommendedName>
        <fullName evidence="9">Multidrug-efflux transporter</fullName>
    </recommendedName>
</protein>
<dbReference type="Pfam" id="PF01554">
    <property type="entry name" value="MatE"/>
    <property type="match status" value="2"/>
</dbReference>
<gene>
    <name evidence="11" type="ORF">SAMN05421508_101683</name>
</gene>
<keyword evidence="4" id="KW-1003">Cell membrane</keyword>
<evidence type="ECO:0000313" key="12">
    <source>
        <dbReference type="Proteomes" id="UP000219621"/>
    </source>
</evidence>
<comment type="subcellular location">
    <subcellularLocation>
        <location evidence="1">Cell inner membrane</location>
        <topology evidence="1">Multi-pass membrane protein</topology>
    </subcellularLocation>
</comment>
<keyword evidence="3" id="KW-0050">Antiport</keyword>
<feature type="transmembrane region" description="Helical" evidence="10">
    <location>
        <begin position="159"/>
        <end position="179"/>
    </location>
</feature>
<dbReference type="InterPro" id="IPR002528">
    <property type="entry name" value="MATE_fam"/>
</dbReference>
<dbReference type="Proteomes" id="UP000219621">
    <property type="component" value="Unassembled WGS sequence"/>
</dbReference>
<feature type="transmembrane region" description="Helical" evidence="10">
    <location>
        <begin position="350"/>
        <end position="372"/>
    </location>
</feature>
<dbReference type="RefSeq" id="WP_097277547.1">
    <property type="nucleotide sequence ID" value="NZ_OCNJ01000001.1"/>
</dbReference>
<dbReference type="GO" id="GO:0042910">
    <property type="term" value="F:xenobiotic transmembrane transporter activity"/>
    <property type="evidence" value="ECO:0007669"/>
    <property type="project" value="InterPro"/>
</dbReference>
<dbReference type="AlphaFoldDB" id="A0A286G5R7"/>
<evidence type="ECO:0000256" key="7">
    <source>
        <dbReference type="ARBA" id="ARBA00023065"/>
    </source>
</evidence>
<evidence type="ECO:0000256" key="8">
    <source>
        <dbReference type="ARBA" id="ARBA00023136"/>
    </source>
</evidence>
<feature type="transmembrane region" description="Helical" evidence="10">
    <location>
        <begin position="421"/>
        <end position="442"/>
    </location>
</feature>
<feature type="transmembrane region" description="Helical" evidence="10">
    <location>
        <begin position="191"/>
        <end position="213"/>
    </location>
</feature>
<feature type="transmembrane region" description="Helical" evidence="10">
    <location>
        <begin position="316"/>
        <end position="338"/>
    </location>
</feature>
<dbReference type="GO" id="GO:0005886">
    <property type="term" value="C:plasma membrane"/>
    <property type="evidence" value="ECO:0007669"/>
    <property type="project" value="UniProtKB-SubCell"/>
</dbReference>
<evidence type="ECO:0000256" key="9">
    <source>
        <dbReference type="ARBA" id="ARBA00031636"/>
    </source>
</evidence>